<comment type="caution">
    <text evidence="2">The sequence shown here is derived from an EMBL/GenBank/DDBJ whole genome shotgun (WGS) entry which is preliminary data.</text>
</comment>
<proteinExistence type="predicted"/>
<accession>T1ATM4</accession>
<sequence>MMTVKEVRWIHDHSYLYENHFVWDKVRKRSRKDWSRYLGPCDAKGRLRAQPKVRLEGVHSAYPVGPLAAFYAQARDDRICESAEEVLGLTPAEARLLLAMVLNQLTGRRPLDEIPSWIERTPLRLWEPALPSSIDRRDIENVLGKLCRRVKDDGFDNHGLLLQARLTREGPRERPGAFYDVTKVGFTGTHCPVAQFGLDSDHEISRVIGFGLVVSRVRHRPMLCRLLPGATNDVRTVEETLAILQEMGGTGRMSFEGMALSMDRGMVSVPNLKRVVQAGYHQVGMVKGWPKGAWEYAGRWAGEALQKPEYTLCREGGAPLYGRAFLGELYEEKVRLRLVLMEDPARKAEERRARDLALEEWKGRTTDARRKELTRELKDVLVEARGRRGWKVDAGKVEEQRVRDGRFLLFSTDPGMEAREVFDLWSQRGAIECVFRTSKGELMLGPPRMRRPDRLEAYATVVYLSLLLWSDAEWRLRQKYPEETMASAVRTLGDVYWVRLGTKERTRDWATVLSDEQKGLMGALGGLPYLPHP</sequence>
<feature type="domain" description="Transposase IS4-like" evidence="1">
    <location>
        <begin position="226"/>
        <end position="468"/>
    </location>
</feature>
<dbReference type="EMBL" id="AUZY01008605">
    <property type="protein sequence ID" value="EQD45370.1"/>
    <property type="molecule type" value="Genomic_DNA"/>
</dbReference>
<dbReference type="AlphaFoldDB" id="T1ATM4"/>
<evidence type="ECO:0000259" key="1">
    <source>
        <dbReference type="Pfam" id="PF01609"/>
    </source>
</evidence>
<name>T1ATM4_9ZZZZ</name>
<dbReference type="GO" id="GO:0006313">
    <property type="term" value="P:DNA transposition"/>
    <property type="evidence" value="ECO:0007669"/>
    <property type="project" value="InterPro"/>
</dbReference>
<reference evidence="2" key="1">
    <citation type="submission" date="2013-08" db="EMBL/GenBank/DDBJ databases">
        <authorList>
            <person name="Mendez C."/>
            <person name="Richter M."/>
            <person name="Ferrer M."/>
            <person name="Sanchez J."/>
        </authorList>
    </citation>
    <scope>NUCLEOTIDE SEQUENCE</scope>
</reference>
<dbReference type="InterPro" id="IPR002559">
    <property type="entry name" value="Transposase_11"/>
</dbReference>
<dbReference type="GO" id="GO:0003677">
    <property type="term" value="F:DNA binding"/>
    <property type="evidence" value="ECO:0007669"/>
    <property type="project" value="InterPro"/>
</dbReference>
<dbReference type="SUPFAM" id="SSF53098">
    <property type="entry name" value="Ribonuclease H-like"/>
    <property type="match status" value="1"/>
</dbReference>
<dbReference type="PANTHER" id="PTHR34614:SF2">
    <property type="entry name" value="TRANSPOSASE IS4-LIKE DOMAIN-CONTAINING PROTEIN"/>
    <property type="match status" value="1"/>
</dbReference>
<gene>
    <name evidence="2" type="ORF">B1B_13084</name>
</gene>
<dbReference type="Pfam" id="PF01609">
    <property type="entry name" value="DDE_Tnp_1"/>
    <property type="match status" value="1"/>
</dbReference>
<dbReference type="InterPro" id="IPR012337">
    <property type="entry name" value="RNaseH-like_sf"/>
</dbReference>
<dbReference type="GO" id="GO:0004803">
    <property type="term" value="F:transposase activity"/>
    <property type="evidence" value="ECO:0007669"/>
    <property type="project" value="InterPro"/>
</dbReference>
<organism evidence="2">
    <name type="scientific">mine drainage metagenome</name>
    <dbReference type="NCBI Taxonomy" id="410659"/>
    <lineage>
        <taxon>unclassified sequences</taxon>
        <taxon>metagenomes</taxon>
        <taxon>ecological metagenomes</taxon>
    </lineage>
</organism>
<reference evidence="2" key="2">
    <citation type="journal article" date="2014" name="ISME J.">
        <title>Microbial stratification in low pH oxic and suboxic macroscopic growths along an acid mine drainage.</title>
        <authorList>
            <person name="Mendez-Garcia C."/>
            <person name="Mesa V."/>
            <person name="Sprenger R.R."/>
            <person name="Richter M."/>
            <person name="Diez M.S."/>
            <person name="Solano J."/>
            <person name="Bargiela R."/>
            <person name="Golyshina O.V."/>
            <person name="Manteca A."/>
            <person name="Ramos J.L."/>
            <person name="Gallego J.R."/>
            <person name="Llorente I."/>
            <person name="Martins Dos Santos V.A."/>
            <person name="Jensen O.N."/>
            <person name="Pelaez A.I."/>
            <person name="Sanchez J."/>
            <person name="Ferrer M."/>
        </authorList>
    </citation>
    <scope>NUCLEOTIDE SEQUENCE</scope>
</reference>
<evidence type="ECO:0000313" key="2">
    <source>
        <dbReference type="EMBL" id="EQD45370.1"/>
    </source>
</evidence>
<protein>
    <submittedName>
        <fullName evidence="2">Transposase (IS4)</fullName>
    </submittedName>
</protein>
<dbReference type="PANTHER" id="PTHR34614">
    <property type="match status" value="1"/>
</dbReference>